<accession>A0A9X3AZ66</accession>
<organism evidence="7 8">
    <name type="scientific">Shewanella septentrionalis</name>
    <dbReference type="NCBI Taxonomy" id="2952223"/>
    <lineage>
        <taxon>Bacteria</taxon>
        <taxon>Pseudomonadati</taxon>
        <taxon>Pseudomonadota</taxon>
        <taxon>Gammaproteobacteria</taxon>
        <taxon>Alteromonadales</taxon>
        <taxon>Shewanellaceae</taxon>
        <taxon>Shewanella</taxon>
    </lineage>
</organism>
<dbReference type="NCBIfam" id="TIGR03977">
    <property type="entry name" value="rSAM_pair_HxsC"/>
    <property type="match status" value="1"/>
</dbReference>
<dbReference type="GO" id="GO:0046872">
    <property type="term" value="F:metal ion binding"/>
    <property type="evidence" value="ECO:0007669"/>
    <property type="project" value="UniProtKB-KW"/>
</dbReference>
<reference evidence="7" key="1">
    <citation type="journal article" date="2023" name="Int. J. Syst. Evol. Microbiol.">
        <title>&lt;i&gt;Shewanella septentrionalis&lt;/i&gt; sp. nov. and &lt;i&gt;Shewanella holmiensis&lt;/i&gt; sp. nov., isolated from Baltic Sea water and sediments.</title>
        <authorList>
            <person name="Martin-Rodriguez A.J."/>
            <person name="Thorell K."/>
            <person name="Joffre E."/>
            <person name="Jensie-Markopoulos S."/>
            <person name="Moore E.R.B."/>
            <person name="Sjoling A."/>
        </authorList>
    </citation>
    <scope>NUCLEOTIDE SEQUENCE</scope>
    <source>
        <strain evidence="7">SP1W3</strain>
    </source>
</reference>
<comment type="cofactor">
    <cofactor evidence="1">
        <name>[4Fe-4S] cluster</name>
        <dbReference type="ChEBI" id="CHEBI:49883"/>
    </cofactor>
</comment>
<dbReference type="InterPro" id="IPR013785">
    <property type="entry name" value="Aldolase_TIM"/>
</dbReference>
<evidence type="ECO:0000259" key="6">
    <source>
        <dbReference type="PROSITE" id="PS51918"/>
    </source>
</evidence>
<dbReference type="RefSeq" id="WP_261272567.1">
    <property type="nucleotide sequence ID" value="NZ_JAMTCC010000013.1"/>
</dbReference>
<evidence type="ECO:0000256" key="1">
    <source>
        <dbReference type="ARBA" id="ARBA00001966"/>
    </source>
</evidence>
<dbReference type="SFLD" id="SFLDG01103">
    <property type="entry name" value="Uncharacterised_Radical_SAM_Su"/>
    <property type="match status" value="1"/>
</dbReference>
<dbReference type="PANTHER" id="PTHR11228:SF7">
    <property type="entry name" value="PQQA PEPTIDE CYCLASE"/>
    <property type="match status" value="1"/>
</dbReference>
<dbReference type="EMBL" id="JAMTCC010000013">
    <property type="protein sequence ID" value="MCT7945634.1"/>
    <property type="molecule type" value="Genomic_DNA"/>
</dbReference>
<dbReference type="SFLD" id="SFLDG01067">
    <property type="entry name" value="SPASM/twitch_domain_containing"/>
    <property type="match status" value="1"/>
</dbReference>
<evidence type="ECO:0000256" key="3">
    <source>
        <dbReference type="ARBA" id="ARBA00022723"/>
    </source>
</evidence>
<evidence type="ECO:0000313" key="7">
    <source>
        <dbReference type="EMBL" id="MCT7945634.1"/>
    </source>
</evidence>
<dbReference type="CDD" id="cd01335">
    <property type="entry name" value="Radical_SAM"/>
    <property type="match status" value="1"/>
</dbReference>
<dbReference type="Proteomes" id="UP001155604">
    <property type="component" value="Unassembled WGS sequence"/>
</dbReference>
<dbReference type="SUPFAM" id="SSF102114">
    <property type="entry name" value="Radical SAM enzymes"/>
    <property type="match status" value="1"/>
</dbReference>
<keyword evidence="2" id="KW-0949">S-adenosyl-L-methionine</keyword>
<dbReference type="PANTHER" id="PTHR11228">
    <property type="entry name" value="RADICAL SAM DOMAIN PROTEIN"/>
    <property type="match status" value="1"/>
</dbReference>
<evidence type="ECO:0000256" key="4">
    <source>
        <dbReference type="ARBA" id="ARBA00023004"/>
    </source>
</evidence>
<keyword evidence="4" id="KW-0408">Iron</keyword>
<name>A0A9X3AZ66_9GAMM</name>
<sequence>MGEALEMAKMIRLTDNNVKVISHNTLTETKFFVVTENIQSPNAIREKNALLVRNVTDESPPDGFGAYLYIEGCNLPTVYHQNSYLISGEFEYLSNGDVIRITNKPNLKVVFRVNISTNYLTVTEQCNSFCIMCSQPPKKENDSHLIREYIRSIPLFSASAKEIGISGGEPTLLGDDFVELLSYLNSYLPRTSIHVLTNGKAFDNRVFVEKISQTKHFDLMFGIPLYSSVPYIHDFIVQDKGAFNRTISGILNLKQYGHKIELRFVIQQSNYEDIELFSEFVSRNLQFIDQVAFMGLEATGFAKSNFDSLWIEPEFYMDKLCNAVHQLSRSKVKVKIFNHQLCMLPKSLWPFSVKSISDWKNCYIYTCELCVEKSACGGFFSTSDGKIPKGIKPFTKI</sequence>
<dbReference type="PROSITE" id="PS51918">
    <property type="entry name" value="RADICAL_SAM"/>
    <property type="match status" value="1"/>
</dbReference>
<dbReference type="GO" id="GO:0051536">
    <property type="term" value="F:iron-sulfur cluster binding"/>
    <property type="evidence" value="ECO:0007669"/>
    <property type="project" value="UniProtKB-KW"/>
</dbReference>
<dbReference type="InterPro" id="IPR050377">
    <property type="entry name" value="Radical_SAM_PqqE_MftC-like"/>
</dbReference>
<comment type="caution">
    <text evidence="7">The sequence shown here is derived from an EMBL/GenBank/DDBJ whole genome shotgun (WGS) entry which is preliminary data.</text>
</comment>
<protein>
    <submittedName>
        <fullName evidence="7">His-Xaa-Ser system radical SAM maturase HxsC</fullName>
    </submittedName>
</protein>
<proteinExistence type="predicted"/>
<dbReference type="InterPro" id="IPR058240">
    <property type="entry name" value="rSAM_sf"/>
</dbReference>
<dbReference type="GO" id="GO:0003824">
    <property type="term" value="F:catalytic activity"/>
    <property type="evidence" value="ECO:0007669"/>
    <property type="project" value="InterPro"/>
</dbReference>
<evidence type="ECO:0000313" key="8">
    <source>
        <dbReference type="Proteomes" id="UP001155604"/>
    </source>
</evidence>
<evidence type="ECO:0000256" key="5">
    <source>
        <dbReference type="ARBA" id="ARBA00023014"/>
    </source>
</evidence>
<gene>
    <name evidence="7" type="primary">hxsC</name>
    <name evidence="7" type="ORF">NE536_09685</name>
</gene>
<dbReference type="Pfam" id="PF04055">
    <property type="entry name" value="Radical_SAM"/>
    <property type="match status" value="1"/>
</dbReference>
<dbReference type="InterPro" id="IPR007197">
    <property type="entry name" value="rSAM"/>
</dbReference>
<keyword evidence="5" id="KW-0411">Iron-sulfur</keyword>
<keyword evidence="3" id="KW-0479">Metal-binding</keyword>
<dbReference type="AlphaFoldDB" id="A0A9X3AZ66"/>
<dbReference type="Gene3D" id="3.20.20.70">
    <property type="entry name" value="Aldolase class I"/>
    <property type="match status" value="1"/>
</dbReference>
<keyword evidence="8" id="KW-1185">Reference proteome</keyword>
<feature type="domain" description="Radical SAM core" evidence="6">
    <location>
        <begin position="112"/>
        <end position="330"/>
    </location>
</feature>
<evidence type="ECO:0000256" key="2">
    <source>
        <dbReference type="ARBA" id="ARBA00022691"/>
    </source>
</evidence>
<dbReference type="InterPro" id="IPR024032">
    <property type="entry name" value="rSAM_paired_HxsC"/>
</dbReference>
<dbReference type="SFLD" id="SFLDS00029">
    <property type="entry name" value="Radical_SAM"/>
    <property type="match status" value="1"/>
</dbReference>